<name>A0ABR6MN68_9DEIO</name>
<proteinExistence type="predicted"/>
<keyword evidence="2" id="KW-1185">Reference proteome</keyword>
<reference evidence="1 2" key="1">
    <citation type="submission" date="2020-08" db="EMBL/GenBank/DDBJ databases">
        <title>Genomic Encyclopedia of Type Strains, Phase IV (KMG-IV): sequencing the most valuable type-strain genomes for metagenomic binning, comparative biology and taxonomic classification.</title>
        <authorList>
            <person name="Goeker M."/>
        </authorList>
    </citation>
    <scope>NUCLEOTIDE SEQUENCE [LARGE SCALE GENOMIC DNA]</scope>
    <source>
        <strain evidence="1 2">DSM 105434</strain>
    </source>
</reference>
<organism evidence="1 2">
    <name type="scientific">Deinococcus metallilatus</name>
    <dbReference type="NCBI Taxonomy" id="1211322"/>
    <lineage>
        <taxon>Bacteria</taxon>
        <taxon>Thermotogati</taxon>
        <taxon>Deinococcota</taxon>
        <taxon>Deinococci</taxon>
        <taxon>Deinococcales</taxon>
        <taxon>Deinococcaceae</taxon>
        <taxon>Deinococcus</taxon>
    </lineage>
</organism>
<evidence type="ECO:0000313" key="1">
    <source>
        <dbReference type="EMBL" id="MBB5293385.1"/>
    </source>
</evidence>
<gene>
    <name evidence="1" type="ORF">HNQ10_000198</name>
</gene>
<protein>
    <submittedName>
        <fullName evidence="1">Uncharacterized protein</fullName>
    </submittedName>
</protein>
<dbReference type="EMBL" id="JACHFV010000001">
    <property type="protein sequence ID" value="MBB5293385.1"/>
    <property type="molecule type" value="Genomic_DNA"/>
</dbReference>
<accession>A0ABR6MN68</accession>
<comment type="caution">
    <text evidence="1">The sequence shown here is derived from an EMBL/GenBank/DDBJ whole genome shotgun (WGS) entry which is preliminary data.</text>
</comment>
<sequence>MHSRRYRVPTGTGSLPASKKNFRYCHAYDYES</sequence>
<dbReference type="Proteomes" id="UP000536909">
    <property type="component" value="Unassembled WGS sequence"/>
</dbReference>
<evidence type="ECO:0000313" key="2">
    <source>
        <dbReference type="Proteomes" id="UP000536909"/>
    </source>
</evidence>